<evidence type="ECO:0000256" key="1">
    <source>
        <dbReference type="SAM" id="MobiDB-lite"/>
    </source>
</evidence>
<evidence type="ECO:0000256" key="2">
    <source>
        <dbReference type="SAM" id="SignalP"/>
    </source>
</evidence>
<dbReference type="InterPro" id="IPR015286">
    <property type="entry name" value="Porin_fam_mycobact-type"/>
</dbReference>
<evidence type="ECO:0008006" key="5">
    <source>
        <dbReference type="Google" id="ProtNLM"/>
    </source>
</evidence>
<sequence>MNIRKTVARAAGIGAVATAALGLFSTGAANADTFVPLPGADLTKTLSDGTVVHIWLDGESANINPSLGSTPVHRNAWVSGNAHVEVSGDTTATGGSIYPGYVVGCQVNIDGGGVNGGPEVGASWDSEGTVTPSAKGSGGGGDLTLGPGQAQSFYVLDLEQADDYGNEAHKKRNKFKGSDGSVAWSDETIGLSGCGGYAQARSFVSVEVETDNVITWVTVWGQPFSIG</sequence>
<keyword evidence="4" id="KW-1185">Reference proteome</keyword>
<organism evidence="3 4">
    <name type="scientific">Nocardia transvalensis</name>
    <dbReference type="NCBI Taxonomy" id="37333"/>
    <lineage>
        <taxon>Bacteria</taxon>
        <taxon>Bacillati</taxon>
        <taxon>Actinomycetota</taxon>
        <taxon>Actinomycetes</taxon>
        <taxon>Mycobacteriales</taxon>
        <taxon>Nocardiaceae</taxon>
        <taxon>Nocardia</taxon>
    </lineage>
</organism>
<protein>
    <recommendedName>
        <fullName evidence="5">MspA protein</fullName>
    </recommendedName>
</protein>
<gene>
    <name evidence="3" type="ORF">BJY24_003507</name>
</gene>
<evidence type="ECO:0000313" key="4">
    <source>
        <dbReference type="Proteomes" id="UP000540412"/>
    </source>
</evidence>
<reference evidence="3 4" key="1">
    <citation type="submission" date="2020-08" db="EMBL/GenBank/DDBJ databases">
        <title>Sequencing the genomes of 1000 actinobacteria strains.</title>
        <authorList>
            <person name="Klenk H.-P."/>
        </authorList>
    </citation>
    <scope>NUCLEOTIDE SEQUENCE [LARGE SCALE GENOMIC DNA]</scope>
    <source>
        <strain evidence="3 4">DSM 43582</strain>
    </source>
</reference>
<dbReference type="RefSeq" id="WP_040750646.1">
    <property type="nucleotide sequence ID" value="NZ_JACHIT010000001.1"/>
</dbReference>
<feature type="region of interest" description="Disordered" evidence="1">
    <location>
        <begin position="116"/>
        <end position="142"/>
    </location>
</feature>
<comment type="caution">
    <text evidence="3">The sequence shown here is derived from an EMBL/GenBank/DDBJ whole genome shotgun (WGS) entry which is preliminary data.</text>
</comment>
<evidence type="ECO:0000313" key="3">
    <source>
        <dbReference type="EMBL" id="MBB5914640.1"/>
    </source>
</evidence>
<dbReference type="AlphaFoldDB" id="A0A7W9UJF7"/>
<dbReference type="Gene3D" id="2.60.40.1650">
    <property type="entry name" value="Porin MspA (Ig-like beta-sandwich domain)"/>
    <property type="match status" value="2"/>
</dbReference>
<dbReference type="EMBL" id="JACHIT010000001">
    <property type="protein sequence ID" value="MBB5914640.1"/>
    <property type="molecule type" value="Genomic_DNA"/>
</dbReference>
<dbReference type="Pfam" id="PF09203">
    <property type="entry name" value="MspA"/>
    <property type="match status" value="1"/>
</dbReference>
<dbReference type="Proteomes" id="UP000540412">
    <property type="component" value="Unassembled WGS sequence"/>
</dbReference>
<proteinExistence type="predicted"/>
<feature type="signal peptide" evidence="2">
    <location>
        <begin position="1"/>
        <end position="31"/>
    </location>
</feature>
<keyword evidence="2" id="KW-0732">Signal</keyword>
<accession>A0A7W9UJF7</accession>
<feature type="chain" id="PRO_5030618873" description="MspA protein" evidence="2">
    <location>
        <begin position="32"/>
        <end position="227"/>
    </location>
</feature>
<name>A0A7W9UJF7_9NOCA</name>